<protein>
    <recommendedName>
        <fullName evidence="9">Gnk2-homologous domain-containing protein</fullName>
    </recommendedName>
</protein>
<dbReference type="GO" id="GO:0009506">
    <property type="term" value="C:plasmodesma"/>
    <property type="evidence" value="ECO:0007669"/>
    <property type="project" value="UniProtKB-SubCell"/>
</dbReference>
<keyword evidence="11" id="KW-1185">Reference proteome</keyword>
<dbReference type="PANTHER" id="PTHR32080:SF27">
    <property type="entry name" value="OS01G0548750 PROTEIN"/>
    <property type="match status" value="1"/>
</dbReference>
<dbReference type="AlphaFoldDB" id="A0A4V3WJH7"/>
<evidence type="ECO:0000259" key="9">
    <source>
        <dbReference type="PROSITE" id="PS51473"/>
    </source>
</evidence>
<evidence type="ECO:0000313" key="10">
    <source>
        <dbReference type="EMBL" id="THF97036.1"/>
    </source>
</evidence>
<gene>
    <name evidence="10" type="ORF">TEA_020460</name>
</gene>
<dbReference type="PANTHER" id="PTHR32080">
    <property type="entry name" value="ANTIFUNGAL PROTEIN GINKBILOBIN-2-LIKE"/>
    <property type="match status" value="1"/>
</dbReference>
<dbReference type="InterPro" id="IPR038408">
    <property type="entry name" value="GNK2_sf"/>
</dbReference>
<keyword evidence="3" id="KW-0732">Signal</keyword>
<evidence type="ECO:0000256" key="3">
    <source>
        <dbReference type="ARBA" id="ARBA00022729"/>
    </source>
</evidence>
<evidence type="ECO:0000256" key="1">
    <source>
        <dbReference type="ARBA" id="ARBA00004251"/>
    </source>
</evidence>
<keyword evidence="6" id="KW-1015">Disulfide bond</keyword>
<evidence type="ECO:0000256" key="2">
    <source>
        <dbReference type="ARBA" id="ARBA00022581"/>
    </source>
</evidence>
<dbReference type="InterPro" id="IPR051378">
    <property type="entry name" value="Cell2Cell_Antifungal"/>
</dbReference>
<evidence type="ECO:0000313" key="11">
    <source>
        <dbReference type="Proteomes" id="UP000306102"/>
    </source>
</evidence>
<dbReference type="Gene3D" id="3.30.430.20">
    <property type="entry name" value="Gnk2 domain, C-X8-C-X2-C motif"/>
    <property type="match status" value="2"/>
</dbReference>
<keyword evidence="2" id="KW-0945">Host-virus interaction</keyword>
<dbReference type="InterPro" id="IPR002902">
    <property type="entry name" value="GNK2"/>
</dbReference>
<dbReference type="GO" id="GO:0005886">
    <property type="term" value="C:plasma membrane"/>
    <property type="evidence" value="ECO:0007669"/>
    <property type="project" value="UniProtKB-SubCell"/>
</dbReference>
<dbReference type="CDD" id="cd23509">
    <property type="entry name" value="Gnk2-like"/>
    <property type="match status" value="2"/>
</dbReference>
<keyword evidence="4" id="KW-0677">Repeat</keyword>
<sequence length="223" mass="24537">MESLSQLFSSNHWAYYVINSIIFGLFQCFEDLPHTDCLLCFATSRTRIPHCLPSISARIYLDGCFLRYESFDFFNQSVDSAQDTVNCATDVVRELGFESRFGEVISDVIQEAVVNGGFAVGKEKGVYGLAQCAIFEEVISDVIQEAVVNGGFAVGKEKGVYGLAQCWRSVSSGGCRDCLEKAAGEVRRCVPSREGRGLNAGCYLRYSTVKFFNGGEKLQRSSG</sequence>
<reference evidence="10 11" key="1">
    <citation type="journal article" date="2018" name="Proc. Natl. Acad. Sci. U.S.A.">
        <title>Draft genome sequence of Camellia sinensis var. sinensis provides insights into the evolution of the tea genome and tea quality.</title>
        <authorList>
            <person name="Wei C."/>
            <person name="Yang H."/>
            <person name="Wang S."/>
            <person name="Zhao J."/>
            <person name="Liu C."/>
            <person name="Gao L."/>
            <person name="Xia E."/>
            <person name="Lu Y."/>
            <person name="Tai Y."/>
            <person name="She G."/>
            <person name="Sun J."/>
            <person name="Cao H."/>
            <person name="Tong W."/>
            <person name="Gao Q."/>
            <person name="Li Y."/>
            <person name="Deng W."/>
            <person name="Jiang X."/>
            <person name="Wang W."/>
            <person name="Chen Q."/>
            <person name="Zhang S."/>
            <person name="Li H."/>
            <person name="Wu J."/>
            <person name="Wang P."/>
            <person name="Li P."/>
            <person name="Shi C."/>
            <person name="Zheng F."/>
            <person name="Jian J."/>
            <person name="Huang B."/>
            <person name="Shan D."/>
            <person name="Shi M."/>
            <person name="Fang C."/>
            <person name="Yue Y."/>
            <person name="Li F."/>
            <person name="Li D."/>
            <person name="Wei S."/>
            <person name="Han B."/>
            <person name="Jiang C."/>
            <person name="Yin Y."/>
            <person name="Xia T."/>
            <person name="Zhang Z."/>
            <person name="Bennetzen J.L."/>
            <person name="Zhao S."/>
            <person name="Wan X."/>
        </authorList>
    </citation>
    <scope>NUCLEOTIDE SEQUENCE [LARGE SCALE GENOMIC DNA]</scope>
    <source>
        <strain evidence="11">cv. Shuchazao</strain>
        <tissue evidence="10">Leaf</tissue>
    </source>
</reference>
<feature type="domain" description="Gnk2-homologous" evidence="9">
    <location>
        <begin position="1"/>
        <end position="73"/>
    </location>
</feature>
<evidence type="ECO:0000256" key="7">
    <source>
        <dbReference type="ARBA" id="ARBA00024184"/>
    </source>
</evidence>
<organism evidence="10 11">
    <name type="scientific">Camellia sinensis var. sinensis</name>
    <name type="common">China tea</name>
    <dbReference type="NCBI Taxonomy" id="542762"/>
    <lineage>
        <taxon>Eukaryota</taxon>
        <taxon>Viridiplantae</taxon>
        <taxon>Streptophyta</taxon>
        <taxon>Embryophyta</taxon>
        <taxon>Tracheophyta</taxon>
        <taxon>Spermatophyta</taxon>
        <taxon>Magnoliopsida</taxon>
        <taxon>eudicotyledons</taxon>
        <taxon>Gunneridae</taxon>
        <taxon>Pentapetalae</taxon>
        <taxon>asterids</taxon>
        <taxon>Ericales</taxon>
        <taxon>Theaceae</taxon>
        <taxon>Camellia</taxon>
    </lineage>
</organism>
<evidence type="ECO:0000256" key="4">
    <source>
        <dbReference type="ARBA" id="ARBA00022737"/>
    </source>
</evidence>
<dbReference type="EMBL" id="SDRB02012660">
    <property type="protein sequence ID" value="THF97036.1"/>
    <property type="molecule type" value="Genomic_DNA"/>
</dbReference>
<dbReference type="FunFam" id="3.30.430.20:FF:000015">
    <property type="entry name" value="Cysteine-rich receptor-like protein kinase 3"/>
    <property type="match status" value="1"/>
</dbReference>
<accession>A0A4V3WJH7</accession>
<dbReference type="Pfam" id="PF01657">
    <property type="entry name" value="Stress-antifung"/>
    <property type="match status" value="2"/>
</dbReference>
<keyword evidence="5" id="KW-0965">Cell junction</keyword>
<proteinExistence type="inferred from homology"/>
<evidence type="ECO:0000256" key="5">
    <source>
        <dbReference type="ARBA" id="ARBA00022949"/>
    </source>
</evidence>
<comment type="subcellular location">
    <subcellularLocation>
        <location evidence="7">Cell junction</location>
        <location evidence="7">Plasmodesma</location>
    </subcellularLocation>
    <subcellularLocation>
        <location evidence="1">Cell membrane</location>
        <topology evidence="1">Single-pass type I membrane protein</topology>
    </subcellularLocation>
</comment>
<evidence type="ECO:0000256" key="6">
    <source>
        <dbReference type="ARBA" id="ARBA00023157"/>
    </source>
</evidence>
<evidence type="ECO:0000256" key="8">
    <source>
        <dbReference type="ARBA" id="ARBA00038393"/>
    </source>
</evidence>
<comment type="caution">
    <text evidence="10">The sequence shown here is derived from an EMBL/GenBank/DDBJ whole genome shotgun (WGS) entry which is preliminary data.</text>
</comment>
<feature type="domain" description="Gnk2-homologous" evidence="9">
    <location>
        <begin position="113"/>
        <end position="211"/>
    </location>
</feature>
<comment type="similarity">
    <text evidence="8">Belongs to the cysteine-rich repeat secretory protein family. Plasmodesmata-located proteins (PDLD) subfamily.</text>
</comment>
<dbReference type="PROSITE" id="PS51473">
    <property type="entry name" value="GNK2"/>
    <property type="match status" value="2"/>
</dbReference>
<dbReference type="Proteomes" id="UP000306102">
    <property type="component" value="Unassembled WGS sequence"/>
</dbReference>
<dbReference type="STRING" id="542762.A0A4V3WJH7"/>
<name>A0A4V3WJH7_CAMSN</name>